<evidence type="ECO:0000259" key="1">
    <source>
        <dbReference type="Pfam" id="PF00483"/>
    </source>
</evidence>
<sequence length="237" mass="27140">MRLHTLISMVEFDAEEQKSYPRYLQQHEGKILLERAVNSLRTNEEGQSFTFMVSEQYERRYHVSDTIQQLEPSSTVIKVKKPTAGAVCTLLLSVDTLDESPVLVASHDQVLQTPIDAFLTYCKDKQADAGLITFDAIHPKWTYVGVDSEGVVYRAAGQQPISRHASSGIYYFSNAKVFMEHCNHYILKHYNSNEPFLTNLVLNEYILSNQKVVALPIERDKIELYKKEKELWTASMS</sequence>
<dbReference type="InterPro" id="IPR029044">
    <property type="entry name" value="Nucleotide-diphossugar_trans"/>
</dbReference>
<keyword evidence="3" id="KW-1185">Reference proteome</keyword>
<reference evidence="2 3" key="1">
    <citation type="submission" date="2021-02" db="EMBL/GenBank/DDBJ databases">
        <title>Activity-based single-cell genomes from oceanic crustal fluid captures similar information to metagenomic and metatranscriptomic surveys with orders of magnitude less sampling.</title>
        <authorList>
            <person name="D'Angelo T.S."/>
            <person name="Orcutt B.N."/>
        </authorList>
    </citation>
    <scope>NUCLEOTIDE SEQUENCE [LARGE SCALE GENOMIC DNA]</scope>
    <source>
        <strain evidence="2">AH-315-G07</strain>
    </source>
</reference>
<protein>
    <recommendedName>
        <fullName evidence="1">Nucleotidyl transferase domain-containing protein</fullName>
    </recommendedName>
</protein>
<dbReference type="EMBL" id="JAFITR010000038">
    <property type="protein sequence ID" value="MBN4066917.1"/>
    <property type="molecule type" value="Genomic_DNA"/>
</dbReference>
<dbReference type="PIRSF" id="PIRSF028162">
    <property type="entry name" value="BcbE_prd"/>
    <property type="match status" value="1"/>
</dbReference>
<dbReference type="SUPFAM" id="SSF53448">
    <property type="entry name" value="Nucleotide-diphospho-sugar transferases"/>
    <property type="match status" value="1"/>
</dbReference>
<dbReference type="InterPro" id="IPR016873">
    <property type="entry name" value="Caps_polysacc_synth_BcbE_prd"/>
</dbReference>
<dbReference type="Gene3D" id="3.90.550.10">
    <property type="entry name" value="Spore Coat Polysaccharide Biosynthesis Protein SpsA, Chain A"/>
    <property type="match status" value="1"/>
</dbReference>
<dbReference type="Pfam" id="PF00483">
    <property type="entry name" value="NTP_transferase"/>
    <property type="match status" value="1"/>
</dbReference>
<evidence type="ECO:0000313" key="2">
    <source>
        <dbReference type="EMBL" id="MBN4066917.1"/>
    </source>
</evidence>
<name>A0ABS3AQA9_9BACT</name>
<comment type="caution">
    <text evidence="2">The sequence shown here is derived from an EMBL/GenBank/DDBJ whole genome shotgun (WGS) entry which is preliminary data.</text>
</comment>
<dbReference type="Proteomes" id="UP000722121">
    <property type="component" value="Unassembled WGS sequence"/>
</dbReference>
<accession>A0ABS3AQA9</accession>
<feature type="domain" description="Nucleotidyl transferase" evidence="1">
    <location>
        <begin position="50"/>
        <end position="208"/>
    </location>
</feature>
<organism evidence="2 3">
    <name type="scientific">Simkania negevensis</name>
    <dbReference type="NCBI Taxonomy" id="83561"/>
    <lineage>
        <taxon>Bacteria</taxon>
        <taxon>Pseudomonadati</taxon>
        <taxon>Chlamydiota</taxon>
        <taxon>Chlamydiia</taxon>
        <taxon>Parachlamydiales</taxon>
        <taxon>Simkaniaceae</taxon>
        <taxon>Simkania</taxon>
    </lineage>
</organism>
<evidence type="ECO:0000313" key="3">
    <source>
        <dbReference type="Proteomes" id="UP000722121"/>
    </source>
</evidence>
<gene>
    <name evidence="2" type="ORF">JYU14_02420</name>
</gene>
<proteinExistence type="predicted"/>
<dbReference type="InterPro" id="IPR005835">
    <property type="entry name" value="NTP_transferase_dom"/>
</dbReference>